<accession>A0A3M8CY13</accession>
<comment type="cofactor">
    <cofactor evidence="4">
        <name>Mn(2+)</name>
        <dbReference type="ChEBI" id="CHEBI:29035"/>
    </cofactor>
    <text evidence="4">Binds 2 manganese ions per subunit.</text>
</comment>
<sequence length="316" mass="35081">MKSVKDMINEKSIWAGLNQPGIKMAEADIVVFGVPFDGGVSFRSGAKDAPRAIREITYTIPPTTEHWEDLSELRILDLGDIGGESRDVQFHKVEETVYESVKAGKLFTMIGGDHSTTIPVLRGVDKALDKPFGIIHIDAHFDLCHEMGGDLLSHGSVERRALELKNVLDTESIFFVGIRSVESEELTFINSNKMNIVKAKEVRNCGVAETVKKIKETMSRFERIYVTIDIDSLDPAYAPGTGTPQFGGLNSRELLDLLYGLFELPIIGFDVVEVSPSLDQSSVAVFAARKILAECWGHYLRKNKQMNGSYEAKTLR</sequence>
<dbReference type="PRINTS" id="PR00116">
    <property type="entry name" value="ARGINASE"/>
</dbReference>
<dbReference type="GO" id="GO:0033389">
    <property type="term" value="P:putrescine biosynthetic process from arginine, via agmatine"/>
    <property type="evidence" value="ECO:0007669"/>
    <property type="project" value="TreeGrafter"/>
</dbReference>
<keyword evidence="7" id="KW-1185">Reference proteome</keyword>
<feature type="binding site" evidence="4">
    <location>
        <position position="231"/>
    </location>
    <ligand>
        <name>Mn(2+)</name>
        <dbReference type="ChEBI" id="CHEBI:29035"/>
        <label>1</label>
    </ligand>
</feature>
<dbReference type="PANTHER" id="PTHR11358">
    <property type="entry name" value="ARGINASE/AGMATINASE"/>
    <property type="match status" value="1"/>
</dbReference>
<proteinExistence type="inferred from homology"/>
<feature type="binding site" evidence="4">
    <location>
        <position position="229"/>
    </location>
    <ligand>
        <name>Mn(2+)</name>
        <dbReference type="ChEBI" id="CHEBI:29035"/>
        <label>1</label>
    </ligand>
</feature>
<dbReference type="AlphaFoldDB" id="A0A3M8CY13"/>
<dbReference type="Gene3D" id="3.40.800.10">
    <property type="entry name" value="Ureohydrolase domain"/>
    <property type="match status" value="1"/>
</dbReference>
<keyword evidence="4" id="KW-0464">Manganese</keyword>
<dbReference type="SUPFAM" id="SSF52768">
    <property type="entry name" value="Arginase/deacetylase"/>
    <property type="match status" value="1"/>
</dbReference>
<feature type="binding site" evidence="4">
    <location>
        <position position="138"/>
    </location>
    <ligand>
        <name>Mn(2+)</name>
        <dbReference type="ChEBI" id="CHEBI:29035"/>
        <label>1</label>
    </ligand>
</feature>
<dbReference type="RefSeq" id="WP_122921195.1">
    <property type="nucleotide sequence ID" value="NZ_RHHQ01000025.1"/>
</dbReference>
<evidence type="ECO:0000256" key="1">
    <source>
        <dbReference type="ARBA" id="ARBA00009227"/>
    </source>
</evidence>
<dbReference type="InterPro" id="IPR005925">
    <property type="entry name" value="Agmatinase-rel"/>
</dbReference>
<dbReference type="InterPro" id="IPR020855">
    <property type="entry name" value="Ureohydrolase_Mn_BS"/>
</dbReference>
<evidence type="ECO:0000256" key="5">
    <source>
        <dbReference type="RuleBase" id="RU003684"/>
    </source>
</evidence>
<evidence type="ECO:0000256" key="2">
    <source>
        <dbReference type="ARBA" id="ARBA00022723"/>
    </source>
</evidence>
<feature type="binding site" evidence="4">
    <location>
        <position position="114"/>
    </location>
    <ligand>
        <name>Mn(2+)</name>
        <dbReference type="ChEBI" id="CHEBI:29035"/>
        <label>1</label>
    </ligand>
</feature>
<gene>
    <name evidence="6" type="primary">speB</name>
    <name evidence="6" type="ORF">EDM56_27785</name>
</gene>
<dbReference type="PANTHER" id="PTHR11358:SF26">
    <property type="entry name" value="GUANIDINO ACID HYDROLASE, MITOCHONDRIAL"/>
    <property type="match status" value="1"/>
</dbReference>
<dbReference type="GO" id="GO:0046872">
    <property type="term" value="F:metal ion binding"/>
    <property type="evidence" value="ECO:0007669"/>
    <property type="project" value="UniProtKB-KW"/>
</dbReference>
<dbReference type="PIRSF" id="PIRSF036979">
    <property type="entry name" value="Arginase"/>
    <property type="match status" value="1"/>
</dbReference>
<evidence type="ECO:0000256" key="4">
    <source>
        <dbReference type="PIRSR" id="PIRSR036979-1"/>
    </source>
</evidence>
<comment type="caution">
    <text evidence="6">The sequence shown here is derived from an EMBL/GenBank/DDBJ whole genome shotgun (WGS) entry which is preliminary data.</text>
</comment>
<evidence type="ECO:0000313" key="6">
    <source>
        <dbReference type="EMBL" id="RNB80211.1"/>
    </source>
</evidence>
<dbReference type="Proteomes" id="UP000271031">
    <property type="component" value="Unassembled WGS sequence"/>
</dbReference>
<feature type="binding site" evidence="4">
    <location>
        <position position="142"/>
    </location>
    <ligand>
        <name>Mn(2+)</name>
        <dbReference type="ChEBI" id="CHEBI:29035"/>
        <label>1</label>
    </ligand>
</feature>
<reference evidence="6 7" key="1">
    <citation type="submission" date="2018-10" db="EMBL/GenBank/DDBJ databases">
        <title>Phylogenomics of Brevibacillus.</title>
        <authorList>
            <person name="Dunlap C."/>
        </authorList>
    </citation>
    <scope>NUCLEOTIDE SEQUENCE [LARGE SCALE GENOMIC DNA]</scope>
    <source>
        <strain evidence="6 7">JCM 15716</strain>
    </source>
</reference>
<comment type="similarity">
    <text evidence="1">Belongs to the arginase family. Agmatinase subfamily.</text>
</comment>
<name>A0A3M8CY13_9BACL</name>
<keyword evidence="3 5" id="KW-0378">Hydrolase</keyword>
<dbReference type="EC" id="3.5.3.11" evidence="6"/>
<feature type="binding site" evidence="4">
    <location>
        <position position="140"/>
    </location>
    <ligand>
        <name>Mn(2+)</name>
        <dbReference type="ChEBI" id="CHEBI:29035"/>
        <label>1</label>
    </ligand>
</feature>
<evidence type="ECO:0000313" key="7">
    <source>
        <dbReference type="Proteomes" id="UP000271031"/>
    </source>
</evidence>
<dbReference type="EMBL" id="RHHQ01000025">
    <property type="protein sequence ID" value="RNB80211.1"/>
    <property type="molecule type" value="Genomic_DNA"/>
</dbReference>
<dbReference type="OrthoDB" id="9788689at2"/>
<dbReference type="PROSITE" id="PS51409">
    <property type="entry name" value="ARGINASE_2"/>
    <property type="match status" value="1"/>
</dbReference>
<keyword evidence="2 4" id="KW-0479">Metal-binding</keyword>
<evidence type="ECO:0000256" key="3">
    <source>
        <dbReference type="ARBA" id="ARBA00022801"/>
    </source>
</evidence>
<dbReference type="GO" id="GO:0008783">
    <property type="term" value="F:agmatinase activity"/>
    <property type="evidence" value="ECO:0007669"/>
    <property type="project" value="UniProtKB-EC"/>
</dbReference>
<dbReference type="PROSITE" id="PS01053">
    <property type="entry name" value="ARGINASE_1"/>
    <property type="match status" value="1"/>
</dbReference>
<dbReference type="InterPro" id="IPR006035">
    <property type="entry name" value="Ureohydrolase"/>
</dbReference>
<organism evidence="6 7">
    <name type="scientific">Brevibacillus fluminis</name>
    <dbReference type="NCBI Taxonomy" id="511487"/>
    <lineage>
        <taxon>Bacteria</taxon>
        <taxon>Bacillati</taxon>
        <taxon>Bacillota</taxon>
        <taxon>Bacilli</taxon>
        <taxon>Bacillales</taxon>
        <taxon>Paenibacillaceae</taxon>
        <taxon>Brevibacillus</taxon>
    </lineage>
</organism>
<protein>
    <submittedName>
        <fullName evidence="6">Agmatinase</fullName>
        <ecNumber evidence="6">3.5.3.11</ecNumber>
    </submittedName>
</protein>
<dbReference type="InterPro" id="IPR023696">
    <property type="entry name" value="Ureohydrolase_dom_sf"/>
</dbReference>
<dbReference type="NCBIfam" id="TIGR01230">
    <property type="entry name" value="agmatinase"/>
    <property type="match status" value="1"/>
</dbReference>
<dbReference type="Pfam" id="PF00491">
    <property type="entry name" value="Arginase"/>
    <property type="match status" value="1"/>
</dbReference>